<keyword evidence="4" id="KW-1185">Reference proteome</keyword>
<evidence type="ECO:0000313" key="4">
    <source>
        <dbReference type="Proteomes" id="UP000185511"/>
    </source>
</evidence>
<dbReference type="Proteomes" id="UP000185511">
    <property type="component" value="Chromosome"/>
</dbReference>
<evidence type="ECO:0000313" key="3">
    <source>
        <dbReference type="EMBL" id="APU12972.1"/>
    </source>
</evidence>
<protein>
    <submittedName>
        <fullName evidence="3">Uncharacterized protein</fullName>
    </submittedName>
</protein>
<name>A0AAC9L8E2_9PSEU</name>
<reference evidence="4" key="1">
    <citation type="submission" date="2016-06" db="EMBL/GenBank/DDBJ databases">
        <title>Complete genome sequence of Actinoalloteichus fjordicus DSM 46855 (=ADI127-17), type strain of the new species Actinoalloteichus fjordicus.</title>
        <authorList>
            <person name="Ruckert C."/>
            <person name="Nouioui I."/>
            <person name="Willmese J."/>
            <person name="van Wezel G."/>
            <person name="Klenk H.-P."/>
            <person name="Kalinowski J."/>
            <person name="Zotchev S.B."/>
        </authorList>
    </citation>
    <scope>NUCLEOTIDE SEQUENCE [LARGE SCALE GENOMIC DNA]</scope>
    <source>
        <strain evidence="4">ADI127-7</strain>
    </source>
</reference>
<feature type="transmembrane region" description="Helical" evidence="2">
    <location>
        <begin position="174"/>
        <end position="194"/>
    </location>
</feature>
<gene>
    <name evidence="3" type="ORF">UA74_04465</name>
</gene>
<dbReference type="KEGG" id="acad:UA74_04465"/>
<sequence>MTIDDSTTLDELPPADRDREPDDSQDATRCLSAAAHLDADFAELAIEHYLGEPRRSLPPSPGVDSAAVLQAALTARSRRLLRDVALLALLLLMGILDSALLFLWGVLVGAGYLARTLVRAAEARTKTTALRDRGRHQVKIVLVAAGLLPLALLVVDVALGTAEIDVAPQIDLGVVGPLLVLATFGILLADQLVVDRTLKSRLRRHRFGAAAPAAPMEPETATSPTNTTPAETPTTDPSIDSGGAAARHRGRLETIRQNQRTADAGDGMTHNNITVYAGERAFVGSGDLDQAWSMALQLVPAEPAAGLPREPLRPRDLYRAVDEEMRSLRESDALAPNLRLRTIAGEPQAIVSAAALLRHRRDRLATAILPSSEHMPASSMPEEELNNLADGSREWIRHYQCFRVESWDRQLVISVFLHIGCDDKTLYIEWNSFRLTPIDDRFTSDDWQERTVLGALGRAARSTLLLPGSIARRVAGIGRYLGELIGPRHRPTDEHTFGAAVSLRELAATGRAGTYFQESDSFRYRKILQHRALAAISTHLRQRGFSTTELHRRSNTVIDDTMVDGGAYSGFTMIGQKNKITVVPTEPTEHQDKAARA</sequence>
<evidence type="ECO:0000256" key="1">
    <source>
        <dbReference type="SAM" id="MobiDB-lite"/>
    </source>
</evidence>
<feature type="transmembrane region" description="Helical" evidence="2">
    <location>
        <begin position="84"/>
        <end position="114"/>
    </location>
</feature>
<dbReference type="AlphaFoldDB" id="A0AAC9L8E2"/>
<feature type="compositionally biased region" description="Low complexity" evidence="1">
    <location>
        <begin position="209"/>
        <end position="238"/>
    </location>
</feature>
<keyword evidence="2" id="KW-1133">Transmembrane helix</keyword>
<feature type="region of interest" description="Disordered" evidence="1">
    <location>
        <begin position="1"/>
        <end position="26"/>
    </location>
</feature>
<keyword evidence="2" id="KW-0472">Membrane</keyword>
<feature type="region of interest" description="Disordered" evidence="1">
    <location>
        <begin position="209"/>
        <end position="266"/>
    </location>
</feature>
<feature type="transmembrane region" description="Helical" evidence="2">
    <location>
        <begin position="140"/>
        <end position="162"/>
    </location>
</feature>
<dbReference type="EMBL" id="CP016076">
    <property type="protein sequence ID" value="APU12972.1"/>
    <property type="molecule type" value="Genomic_DNA"/>
</dbReference>
<organism evidence="3 4">
    <name type="scientific">Actinoalloteichus fjordicus</name>
    <dbReference type="NCBI Taxonomy" id="1612552"/>
    <lineage>
        <taxon>Bacteria</taxon>
        <taxon>Bacillati</taxon>
        <taxon>Actinomycetota</taxon>
        <taxon>Actinomycetes</taxon>
        <taxon>Pseudonocardiales</taxon>
        <taxon>Pseudonocardiaceae</taxon>
        <taxon>Actinoalloteichus</taxon>
    </lineage>
</organism>
<keyword evidence="2" id="KW-0812">Transmembrane</keyword>
<dbReference type="RefSeq" id="WP_075763850.1">
    <property type="nucleotide sequence ID" value="NZ_CP016076.1"/>
</dbReference>
<proteinExistence type="predicted"/>
<evidence type="ECO:0000256" key="2">
    <source>
        <dbReference type="SAM" id="Phobius"/>
    </source>
</evidence>
<accession>A0AAC9L8E2</accession>